<reference evidence="3 4" key="1">
    <citation type="submission" date="2022-07" db="EMBL/GenBank/DDBJ databases">
        <title>Novel species in genus cellulomonas.</title>
        <authorList>
            <person name="Ye L."/>
        </authorList>
    </citation>
    <scope>NUCLEOTIDE SEQUENCE [LARGE SCALE GENOMIC DNA]</scope>
    <source>
        <strain evidence="4">zg-Y338</strain>
    </source>
</reference>
<dbReference type="Gene3D" id="2.40.50.140">
    <property type="entry name" value="Nucleic acid-binding proteins"/>
    <property type="match status" value="1"/>
</dbReference>
<evidence type="ECO:0000256" key="1">
    <source>
        <dbReference type="ARBA" id="ARBA00023125"/>
    </source>
</evidence>
<dbReference type="Pfam" id="PF00436">
    <property type="entry name" value="SSB"/>
    <property type="match status" value="1"/>
</dbReference>
<dbReference type="InterPro" id="IPR012340">
    <property type="entry name" value="NA-bd_OB-fold"/>
</dbReference>
<sequence>MSTNELTLTLVGWLGAEPKHYPGLGGATPFTSFRMASTRRVFDRDRGAWTDGRTEWFTVKCWRGAARNVAESLRKGDPVVVHGRLSTDEWAAPEGTRTTLVLDAIAIGPDLSYGTARFARTVHPDGAGEGSADGAGVDADLVGLPDEPGRLAALAVLAEPDPDEATSEALASVG</sequence>
<dbReference type="EMBL" id="CP101988">
    <property type="protein sequence ID" value="UUI74307.1"/>
    <property type="molecule type" value="Genomic_DNA"/>
</dbReference>
<dbReference type="CDD" id="cd04496">
    <property type="entry name" value="SSB_OBF"/>
    <property type="match status" value="1"/>
</dbReference>
<keyword evidence="4" id="KW-1185">Reference proteome</keyword>
<gene>
    <name evidence="3" type="ORF">NP064_10855</name>
</gene>
<dbReference type="InterPro" id="IPR000424">
    <property type="entry name" value="Primosome_PriB/ssb"/>
</dbReference>
<dbReference type="GO" id="GO:0003677">
    <property type="term" value="F:DNA binding"/>
    <property type="evidence" value="ECO:0007669"/>
    <property type="project" value="UniProtKB-KW"/>
</dbReference>
<evidence type="ECO:0000256" key="2">
    <source>
        <dbReference type="PROSITE-ProRule" id="PRU00252"/>
    </source>
</evidence>
<protein>
    <submittedName>
        <fullName evidence="3">Single-stranded DNA-binding protein</fullName>
    </submittedName>
</protein>
<evidence type="ECO:0000313" key="3">
    <source>
        <dbReference type="EMBL" id="UUI74307.1"/>
    </source>
</evidence>
<dbReference type="RefSeq" id="WP_227569633.1">
    <property type="nucleotide sequence ID" value="NZ_CP101988.1"/>
</dbReference>
<keyword evidence="1 2" id="KW-0238">DNA-binding</keyword>
<accession>A0ABY5KUZ8</accession>
<proteinExistence type="predicted"/>
<organism evidence="3 4">
    <name type="scientific">Cellulomonas chengniuliangii</name>
    <dbReference type="NCBI Taxonomy" id="2968084"/>
    <lineage>
        <taxon>Bacteria</taxon>
        <taxon>Bacillati</taxon>
        <taxon>Actinomycetota</taxon>
        <taxon>Actinomycetes</taxon>
        <taxon>Micrococcales</taxon>
        <taxon>Cellulomonadaceae</taxon>
        <taxon>Cellulomonas</taxon>
    </lineage>
</organism>
<dbReference type="PROSITE" id="PS50935">
    <property type="entry name" value="SSB"/>
    <property type="match status" value="1"/>
</dbReference>
<dbReference type="Proteomes" id="UP001316189">
    <property type="component" value="Chromosome"/>
</dbReference>
<dbReference type="SUPFAM" id="SSF50249">
    <property type="entry name" value="Nucleic acid-binding proteins"/>
    <property type="match status" value="1"/>
</dbReference>
<evidence type="ECO:0000313" key="4">
    <source>
        <dbReference type="Proteomes" id="UP001316189"/>
    </source>
</evidence>
<name>A0ABY5KUZ8_9CELL</name>